<dbReference type="InterPro" id="IPR036653">
    <property type="entry name" value="CinA-like_C"/>
</dbReference>
<protein>
    <submittedName>
        <fullName evidence="2">Nicotinamide-nucleotide amidase</fullName>
    </submittedName>
</protein>
<evidence type="ECO:0000313" key="3">
    <source>
        <dbReference type="Proteomes" id="UP000250222"/>
    </source>
</evidence>
<sequence>MIVVGATGRIRGQRMPSAHAAVTIASMANEPHMTGDAEQLATIVAENASERGVTVATAESLTSGQIAVHLGAAPNAGSWFSGGAVTYTVEAKQKALGVPDVPVISEECARAMAEGAARVLGADCAVGVTGVGGPDRQEDQPVGTVFIAIHTPAGTTCEEHHFDGDPQEILDATTTRALELLGAGLEDAGNK</sequence>
<evidence type="ECO:0000313" key="2">
    <source>
        <dbReference type="EMBL" id="SSA37194.1"/>
    </source>
</evidence>
<organism evidence="2 3">
    <name type="scientific">Georgenia satyanarayanai</name>
    <dbReference type="NCBI Taxonomy" id="860221"/>
    <lineage>
        <taxon>Bacteria</taxon>
        <taxon>Bacillati</taxon>
        <taxon>Actinomycetota</taxon>
        <taxon>Actinomycetes</taxon>
        <taxon>Micrococcales</taxon>
        <taxon>Bogoriellaceae</taxon>
        <taxon>Georgenia</taxon>
    </lineage>
</organism>
<dbReference type="Proteomes" id="UP000250222">
    <property type="component" value="Unassembled WGS sequence"/>
</dbReference>
<dbReference type="InterPro" id="IPR008136">
    <property type="entry name" value="CinA_C"/>
</dbReference>
<dbReference type="SUPFAM" id="SSF142433">
    <property type="entry name" value="CinA-like"/>
    <property type="match status" value="1"/>
</dbReference>
<evidence type="ECO:0000259" key="1">
    <source>
        <dbReference type="Pfam" id="PF02464"/>
    </source>
</evidence>
<gene>
    <name evidence="2" type="ORF">SAMN05216184_101798</name>
</gene>
<dbReference type="EMBL" id="UETB01000001">
    <property type="protein sequence ID" value="SSA37194.1"/>
    <property type="molecule type" value="Genomic_DNA"/>
</dbReference>
<dbReference type="Gene3D" id="3.90.950.20">
    <property type="entry name" value="CinA-like"/>
    <property type="match status" value="1"/>
</dbReference>
<feature type="domain" description="CinA C-terminal" evidence="1">
    <location>
        <begin position="38"/>
        <end position="182"/>
    </location>
</feature>
<name>A0A2Y8ZYL1_9MICO</name>
<keyword evidence="3" id="KW-1185">Reference proteome</keyword>
<dbReference type="NCBIfam" id="TIGR00199">
    <property type="entry name" value="PncC_domain"/>
    <property type="match status" value="1"/>
</dbReference>
<proteinExistence type="predicted"/>
<accession>A0A2Y8ZYL1</accession>
<dbReference type="Pfam" id="PF02464">
    <property type="entry name" value="CinA"/>
    <property type="match status" value="1"/>
</dbReference>
<dbReference type="AlphaFoldDB" id="A0A2Y8ZYL1"/>
<reference evidence="2 3" key="1">
    <citation type="submission" date="2016-10" db="EMBL/GenBank/DDBJ databases">
        <authorList>
            <person name="Cai Z."/>
        </authorList>
    </citation>
    <scope>NUCLEOTIDE SEQUENCE [LARGE SCALE GENOMIC DNA]</scope>
    <source>
        <strain evidence="2 3">CGMCC 1.10826</strain>
    </source>
</reference>